<name>A0A2U8GWD7_9RHOO</name>
<dbReference type="Gene3D" id="2.130.10.10">
    <property type="entry name" value="YVTN repeat-like/Quinoprotein amine dehydrogenase"/>
    <property type="match status" value="2"/>
</dbReference>
<feature type="chain" id="PRO_5016095904" evidence="2">
    <location>
        <begin position="22"/>
        <end position="510"/>
    </location>
</feature>
<dbReference type="PANTHER" id="PTHR46928:SF1">
    <property type="entry name" value="MESENCHYME-SPECIFIC CELL SURFACE GLYCOPROTEIN"/>
    <property type="match status" value="1"/>
</dbReference>
<accession>A0A2U8GWD7</accession>
<feature type="domain" description="Choice-of-anchor I" evidence="3">
    <location>
        <begin position="42"/>
        <end position="460"/>
    </location>
</feature>
<dbReference type="InterPro" id="IPR052956">
    <property type="entry name" value="Mesenchyme-surface_protein"/>
</dbReference>
<dbReference type="InterPro" id="IPR055188">
    <property type="entry name" value="Choice_anch_I"/>
</dbReference>
<reference evidence="4 5" key="1">
    <citation type="submission" date="2017-06" db="EMBL/GenBank/DDBJ databases">
        <title>Azoarcus.</title>
        <authorList>
            <person name="Woo J.-H."/>
            <person name="Kim H.-S."/>
        </authorList>
    </citation>
    <scope>NUCLEOTIDE SEQUENCE [LARGE SCALE GENOMIC DNA]</scope>
    <source>
        <strain evidence="4 5">TSPY31</strain>
    </source>
</reference>
<evidence type="ECO:0000256" key="1">
    <source>
        <dbReference type="SAM" id="Phobius"/>
    </source>
</evidence>
<dbReference type="Proteomes" id="UP000244930">
    <property type="component" value="Chromosome"/>
</dbReference>
<dbReference type="EMBL" id="CP022187">
    <property type="protein sequence ID" value="AWI76745.1"/>
    <property type="molecule type" value="Genomic_DNA"/>
</dbReference>
<keyword evidence="1" id="KW-1133">Transmembrane helix</keyword>
<sequence length="510" mass="53665">MRTTIRAALLCAGLVSMPALAAPAVLWEKVWSYDHAAGNAAGQKAEIPAYDPLNDTLWVAGVSGVDVLNARTGALIRHIDLSALGDVNSVAIRNGVAAVAIAAPDHTQPGVVQLFNSNTFAAAERIQVGALPDMVTFTPDGSRLLVANEGERAVMTDPSSTDPAGSVSVIDMSSRTVVATAGFAGVAGSDSVRLFPGKAAAVDLEPEYIAVSPDGSKAYVSLQEANAVGILDLATNTFTEVKSLGTKDYSLPGQGIDPSDKDGSVAVRTVPVKGMYMPDTIATYVAGGQTYLVTANEGDTRDEDVRIKDKSVRLDPSIFPDAAELKKDENLGRLTISPFDGLNASGEHEALYSYGSRSFSIRDANGDLVFDSGDDFERLLGERFPDIFDDGRSDNKGPEPEGLALMDVGGRMLAFIGFERTLEKLATAVIAIYDITDPLQSSFLDFIVSPGDLAPEGLVAFSRDGGYFLAVSSEGSDTTSLFRINLVPEPGGVALVLTALGLLGVIRRKR</sequence>
<keyword evidence="1" id="KW-0812">Transmembrane</keyword>
<gene>
    <name evidence="4" type="ORF">CEW83_17235</name>
</gene>
<evidence type="ECO:0000313" key="5">
    <source>
        <dbReference type="Proteomes" id="UP000244930"/>
    </source>
</evidence>
<dbReference type="AlphaFoldDB" id="A0A2U8GWD7"/>
<keyword evidence="5" id="KW-1185">Reference proteome</keyword>
<evidence type="ECO:0000313" key="4">
    <source>
        <dbReference type="EMBL" id="AWI76745.1"/>
    </source>
</evidence>
<dbReference type="NCBIfam" id="NF038117">
    <property type="entry name" value="choice_anch_I"/>
    <property type="match status" value="1"/>
</dbReference>
<keyword evidence="1" id="KW-0472">Membrane</keyword>
<feature type="signal peptide" evidence="2">
    <location>
        <begin position="1"/>
        <end position="21"/>
    </location>
</feature>
<feature type="transmembrane region" description="Helical" evidence="1">
    <location>
        <begin position="486"/>
        <end position="506"/>
    </location>
</feature>
<dbReference type="KEGG" id="acom:CEW83_17235"/>
<evidence type="ECO:0000259" key="3">
    <source>
        <dbReference type="Pfam" id="PF22494"/>
    </source>
</evidence>
<dbReference type="InterPro" id="IPR013424">
    <property type="entry name" value="Ice-binding_C"/>
</dbReference>
<dbReference type="PANTHER" id="PTHR46928">
    <property type="entry name" value="MESENCHYME-SPECIFIC CELL SURFACE GLYCOPROTEIN"/>
    <property type="match status" value="1"/>
</dbReference>
<dbReference type="NCBIfam" id="TIGR02595">
    <property type="entry name" value="PEP_CTERM"/>
    <property type="match status" value="1"/>
</dbReference>
<dbReference type="Pfam" id="PF22494">
    <property type="entry name" value="choice_anch_I"/>
    <property type="match status" value="1"/>
</dbReference>
<evidence type="ECO:0000256" key="2">
    <source>
        <dbReference type="SAM" id="SignalP"/>
    </source>
</evidence>
<protein>
    <submittedName>
        <fullName evidence="4">PEP-CTERM sorting domain-containing protein</fullName>
    </submittedName>
</protein>
<dbReference type="RefSeq" id="WP_108950444.1">
    <property type="nucleotide sequence ID" value="NZ_CP022187.1"/>
</dbReference>
<dbReference type="InterPro" id="IPR015943">
    <property type="entry name" value="WD40/YVTN_repeat-like_dom_sf"/>
</dbReference>
<organism evidence="4 5">
    <name type="scientific">Parazoarcus communis</name>
    <dbReference type="NCBI Taxonomy" id="41977"/>
    <lineage>
        <taxon>Bacteria</taxon>
        <taxon>Pseudomonadati</taxon>
        <taxon>Pseudomonadota</taxon>
        <taxon>Betaproteobacteria</taxon>
        <taxon>Rhodocyclales</taxon>
        <taxon>Zoogloeaceae</taxon>
        <taxon>Parazoarcus</taxon>
    </lineage>
</organism>
<keyword evidence="2" id="KW-0732">Signal</keyword>
<proteinExistence type="predicted"/>
<dbReference type="SUPFAM" id="SSF75011">
    <property type="entry name" value="3-carboxy-cis,cis-mucoante lactonizing enzyme"/>
    <property type="match status" value="1"/>
</dbReference>